<evidence type="ECO:0000256" key="1">
    <source>
        <dbReference type="SAM" id="Coils"/>
    </source>
</evidence>
<feature type="region of interest" description="Disordered" evidence="2">
    <location>
        <begin position="1613"/>
        <end position="1644"/>
    </location>
</feature>
<dbReference type="STRING" id="41427.A0A182JG21"/>
<dbReference type="VEuPathDB" id="VectorBase:AATE017418"/>
<evidence type="ECO:0000313" key="3">
    <source>
        <dbReference type="EnsemblMetazoa" id="AATE017418-PA.1"/>
    </source>
</evidence>
<sequence length="1644" mass="177394">MSFCRITGKCRSLPKPNYFPMLPPISPAAAKRFCRVTGKAYGLPSHHFIPVTLARAAQPGPDRCRVTNVSGELEPHHFQPTDAYGCRKHAVLCAFRYVLPVLDEGDEAQRNLSAILQAKTRPLEQALYVYRVDERNCGLVFPARLEAAVRDGDVRDVMLAKESDKLLIRLRKGNSVSVALRPVESEQTGELYEGEGPRAEVIRRREQEEAKRPRPKGRGALSSIANIFEQKEQQEDAAAAEEQRFIEEHREKAVRLAAERRERQRAEKLQALQLHGHLLEAGPPELADLVKPLIESWDWATLEREAAEQGAGGAVQAAVDKLPKVLNVVPAVLPATKLQLDPTQLERCAGLEAASYVGVLVPARVELRPDRAKALAALGSEVLDTLDHVNERLAGSVELLPHLDDLASIVAHLAQAQPAEVNGVPGVRLVVNHQSVFVPGQTVTLAGGKGTFVPGQALPASSSADGLEFVPGVTITGPDGAVQFIPGEVQPGAGGFVAGRAIDGRFVCGQVLTVGDESRFVQGQTIVTPEGVTKFVAGVTDERTGAFVPGQPIEVPGEGLRFVPGQTITVQGAGERFVPGQNVPNPARPGELVFVPGQTVEGRFVAGKTITTAEGAKFVPGQYVGETFVPGVTDADGRGFVPGVNIDTKEGSKFVEGQVVLTKHGAVFMPGTTAVDPVTGAVSFEIARTIDAVRFSEACPVGLVVDGERLECGEPSVCVFGHLVANEAGVEFFPERIGREHLPDGKVVPGKLVRRQADAKFIPGIQTPDAGFIPGQTVLTEGGGEQFVPGQVIETSEGMKFVPGQIIETKSGPKFVPGRTLATPDGARFVPGQIINTRAGPTFIPGQVITTDDDGERFVPGQIVDTEDGPRFVPGRVVETAEKVTFIPGRIVQTADGPRFVAPDLKDTDDGDEEFLVQSFTVTPEELKLLKPAAVEGAPGEGSLVVALDSTILASLAQSGMPIGRQVEASAVDYVLESTKERRALQHFLAEHHLPGARLDAMESIFDGLKTVCRRVDLESLQYSAAASGDAPTVDGSVCNGSLGVVESLASSLAALLAEEPVEGAPIRTMYELIADAIRMTAMSAPGGGCTVEELQHVVESPGAVDYLLGAVNRTIVRNNIDQKLKTLTALIGTGGVGEPGDAPEGGEMPAERERDAIDEFCQLLDNGGMAEAFVNLLKKDEHLFKSIVTGLKSSGVVEGSVNISEILQTALVEGIQERAQATLREMLDDGGSQDALRALLSKSEGLAQALGHTKEADTFRYLRTHPAALRDLNREDELFTIVNRVLLMEQLAEDDDECRELMDGLERTPGHATKSDKLRDLIRQSGALSYAPARKLALETSRDVPLSLFYTNNQLAIEEFFLKSGGAGAGVRGKTVRHCPRAFLIIKRGFQAVIPRESSHEVLAGKIAYTVLDEDGIRHFQPLHVLSALRIKPTFLHRFSMYTCEFQEEADTCDTFSTTSSSSHDGLDLLEDAAYFYRPPLSRRGSQRSTNGATSPKTYNGVANLPRSKLERQESYSPRLDLNRKLPPLNGFHPANGTSVHHQPPHISALQRKPTKAVINHLQHHQHEFYQPQRQPIASHQQPYKAHQVSQADNVKTLPMAMRIAIKASLAQGREPATCYRSSSRDSLHRTPSRANVHDSSWK</sequence>
<feature type="compositionally biased region" description="Basic and acidic residues" evidence="2">
    <location>
        <begin position="195"/>
        <end position="212"/>
    </location>
</feature>
<reference evidence="3" key="1">
    <citation type="submission" date="2022-08" db="UniProtKB">
        <authorList>
            <consortium name="EnsemblMetazoa"/>
        </authorList>
    </citation>
    <scope>IDENTIFICATION</scope>
    <source>
        <strain evidence="3">EBRO</strain>
    </source>
</reference>
<organism evidence="3">
    <name type="scientific">Anopheles atroparvus</name>
    <name type="common">European mosquito</name>
    <dbReference type="NCBI Taxonomy" id="41427"/>
    <lineage>
        <taxon>Eukaryota</taxon>
        <taxon>Metazoa</taxon>
        <taxon>Ecdysozoa</taxon>
        <taxon>Arthropoda</taxon>
        <taxon>Hexapoda</taxon>
        <taxon>Insecta</taxon>
        <taxon>Pterygota</taxon>
        <taxon>Neoptera</taxon>
        <taxon>Endopterygota</taxon>
        <taxon>Diptera</taxon>
        <taxon>Nematocera</taxon>
        <taxon>Culicoidea</taxon>
        <taxon>Culicidae</taxon>
        <taxon>Anophelinae</taxon>
        <taxon>Anopheles</taxon>
    </lineage>
</organism>
<feature type="region of interest" description="Disordered" evidence="2">
    <location>
        <begin position="1482"/>
        <end position="1516"/>
    </location>
</feature>
<feature type="coiled-coil region" evidence="1">
    <location>
        <begin position="224"/>
        <end position="266"/>
    </location>
</feature>
<name>A0A182JG21_ANOAO</name>
<keyword evidence="1" id="KW-0175">Coiled coil</keyword>
<protein>
    <submittedName>
        <fullName evidence="3">Uncharacterized protein</fullName>
    </submittedName>
</protein>
<proteinExistence type="predicted"/>
<evidence type="ECO:0000256" key="2">
    <source>
        <dbReference type="SAM" id="MobiDB-lite"/>
    </source>
</evidence>
<feature type="compositionally biased region" description="Polar residues" evidence="2">
    <location>
        <begin position="1488"/>
        <end position="1499"/>
    </location>
</feature>
<feature type="region of interest" description="Disordered" evidence="2">
    <location>
        <begin position="189"/>
        <end position="219"/>
    </location>
</feature>
<accession>A0A182JG21</accession>
<dbReference type="EnsemblMetazoa" id="AATE017418-RA">
    <property type="protein sequence ID" value="AATE017418-PA.1"/>
    <property type="gene ID" value="AATE017418"/>
</dbReference>